<keyword evidence="2" id="KW-1185">Reference proteome</keyword>
<evidence type="ECO:0000313" key="1">
    <source>
        <dbReference type="EMBL" id="KAF2502162.1"/>
    </source>
</evidence>
<accession>A0A6A6RCP1</accession>
<sequence length="455" mass="51263">MPIVNCPSEIVDLIAQFLPRNSFLALRRTCKDLHKKCEYHLTTRHLKQKRVILAKQTNAGLDSLIGLAHHELYAARVQKIALELEAYHLLPVSNEDCACWEPAPKTPTIRSRRLDIAILLSSLMEFPNLQVLEAVNRFSDSAISTGQTNKTSFTEWLSTAAYIDKNPSRLPLRRGTHLATLYNALIALAGTSENLGRIAVDHGVSSTRLSALAQDRAAYNQASPMIYGPSNGICFSSLQEITIQANQAMIYHNACHEMNFLEYLLRTAPRLEKLVLNGGYIVNNEITKICYDTIMESIEWNPEMSVWASECLTSLNLGNLKIWRLEDLFTRYNGTLRHVMLHGLELVNASMSFVALEDCAELESLAVHAICDLDLYFAIYPWAFGDGESLQELRQLFYLKTRTFWEAQQMWAEAKVPDGTDPDGDQDMTGWRFEGSGVMEGVRFLAANGKKVYGY</sequence>
<evidence type="ECO:0008006" key="3">
    <source>
        <dbReference type="Google" id="ProtNLM"/>
    </source>
</evidence>
<dbReference type="SUPFAM" id="SSF52047">
    <property type="entry name" value="RNI-like"/>
    <property type="match status" value="1"/>
</dbReference>
<dbReference type="AlphaFoldDB" id="A0A6A6RCP1"/>
<gene>
    <name evidence="1" type="ORF">BU16DRAFT_532549</name>
</gene>
<proteinExistence type="predicted"/>
<reference evidence="1" key="1">
    <citation type="journal article" date="2020" name="Stud. Mycol.">
        <title>101 Dothideomycetes genomes: a test case for predicting lifestyles and emergence of pathogens.</title>
        <authorList>
            <person name="Haridas S."/>
            <person name="Albert R."/>
            <person name="Binder M."/>
            <person name="Bloem J."/>
            <person name="Labutti K."/>
            <person name="Salamov A."/>
            <person name="Andreopoulos B."/>
            <person name="Baker S."/>
            <person name="Barry K."/>
            <person name="Bills G."/>
            <person name="Bluhm B."/>
            <person name="Cannon C."/>
            <person name="Castanera R."/>
            <person name="Culley D."/>
            <person name="Daum C."/>
            <person name="Ezra D."/>
            <person name="Gonzalez J."/>
            <person name="Henrissat B."/>
            <person name="Kuo A."/>
            <person name="Liang C."/>
            <person name="Lipzen A."/>
            <person name="Lutzoni F."/>
            <person name="Magnuson J."/>
            <person name="Mondo S."/>
            <person name="Nolan M."/>
            <person name="Ohm R."/>
            <person name="Pangilinan J."/>
            <person name="Park H.-J."/>
            <person name="Ramirez L."/>
            <person name="Alfaro M."/>
            <person name="Sun H."/>
            <person name="Tritt A."/>
            <person name="Yoshinaga Y."/>
            <person name="Zwiers L.-H."/>
            <person name="Turgeon B."/>
            <person name="Goodwin S."/>
            <person name="Spatafora J."/>
            <person name="Crous P."/>
            <person name="Grigoriev I."/>
        </authorList>
    </citation>
    <scope>NUCLEOTIDE SEQUENCE</scope>
    <source>
        <strain evidence="1">CBS 269.34</strain>
    </source>
</reference>
<dbReference type="Proteomes" id="UP000799750">
    <property type="component" value="Unassembled WGS sequence"/>
</dbReference>
<dbReference type="EMBL" id="MU004181">
    <property type="protein sequence ID" value="KAF2502162.1"/>
    <property type="molecule type" value="Genomic_DNA"/>
</dbReference>
<name>A0A6A6RCP1_9PEZI</name>
<evidence type="ECO:0000313" key="2">
    <source>
        <dbReference type="Proteomes" id="UP000799750"/>
    </source>
</evidence>
<protein>
    <recommendedName>
        <fullName evidence="3">F-box domain-containing protein</fullName>
    </recommendedName>
</protein>
<organism evidence="1 2">
    <name type="scientific">Lophium mytilinum</name>
    <dbReference type="NCBI Taxonomy" id="390894"/>
    <lineage>
        <taxon>Eukaryota</taxon>
        <taxon>Fungi</taxon>
        <taxon>Dikarya</taxon>
        <taxon>Ascomycota</taxon>
        <taxon>Pezizomycotina</taxon>
        <taxon>Dothideomycetes</taxon>
        <taxon>Pleosporomycetidae</taxon>
        <taxon>Mytilinidiales</taxon>
        <taxon>Mytilinidiaceae</taxon>
        <taxon>Lophium</taxon>
    </lineage>
</organism>